<dbReference type="GO" id="GO:0000423">
    <property type="term" value="P:mitophagy"/>
    <property type="evidence" value="ECO:0007669"/>
    <property type="project" value="TreeGrafter"/>
</dbReference>
<dbReference type="PANTHER" id="PTHR22624">
    <property type="entry name" value="CYSTEINE PROTEASE ATG4"/>
    <property type="match status" value="1"/>
</dbReference>
<dbReference type="Proteomes" id="UP000789508">
    <property type="component" value="Unassembled WGS sequence"/>
</dbReference>
<dbReference type="SUPFAM" id="SSF54001">
    <property type="entry name" value="Cysteine proteinases"/>
    <property type="match status" value="1"/>
</dbReference>
<accession>A0A9N8VAP1</accession>
<feature type="region of interest" description="Disordered" evidence="11">
    <location>
        <begin position="464"/>
        <end position="485"/>
    </location>
</feature>
<dbReference type="GO" id="GO:0019786">
    <property type="term" value="F:protein-phosphatidylethanolamide deconjugating activity"/>
    <property type="evidence" value="ECO:0007669"/>
    <property type="project" value="InterPro"/>
</dbReference>
<evidence type="ECO:0000256" key="5">
    <source>
        <dbReference type="ARBA" id="ARBA00022801"/>
    </source>
</evidence>
<comment type="catalytic activity">
    <reaction evidence="9">
        <text>[protein]-C-terminal L-amino acid-glycyl-phosphatidylethanolamide + H2O = [protein]-C-terminal L-amino acid-glycine + a 1,2-diacyl-sn-glycero-3-phosphoethanolamine</text>
        <dbReference type="Rhea" id="RHEA:67548"/>
        <dbReference type="Rhea" id="RHEA-COMP:17323"/>
        <dbReference type="Rhea" id="RHEA-COMP:17324"/>
        <dbReference type="ChEBI" id="CHEBI:15377"/>
        <dbReference type="ChEBI" id="CHEBI:64612"/>
        <dbReference type="ChEBI" id="CHEBI:172940"/>
        <dbReference type="ChEBI" id="CHEBI:172941"/>
    </reaction>
    <physiologicalReaction direction="left-to-right" evidence="9">
        <dbReference type="Rhea" id="RHEA:67549"/>
    </physiologicalReaction>
</comment>
<dbReference type="Pfam" id="PF03416">
    <property type="entry name" value="Peptidase_C54"/>
    <property type="match status" value="1"/>
</dbReference>
<evidence type="ECO:0000256" key="3">
    <source>
        <dbReference type="ARBA" id="ARBA00022490"/>
    </source>
</evidence>
<keyword evidence="2" id="KW-0813">Transport</keyword>
<evidence type="ECO:0000256" key="1">
    <source>
        <dbReference type="ARBA" id="ARBA00010958"/>
    </source>
</evidence>
<comment type="similarity">
    <text evidence="1 10">Belongs to the peptidase C54 family.</text>
</comment>
<proteinExistence type="inferred from homology"/>
<evidence type="ECO:0000256" key="7">
    <source>
        <dbReference type="ARBA" id="ARBA00022927"/>
    </source>
</evidence>
<evidence type="ECO:0000256" key="10">
    <source>
        <dbReference type="RuleBase" id="RU363115"/>
    </source>
</evidence>
<feature type="compositionally biased region" description="Polar residues" evidence="11">
    <location>
        <begin position="1"/>
        <end position="20"/>
    </location>
</feature>
<evidence type="ECO:0000313" key="13">
    <source>
        <dbReference type="EMBL" id="CAG8443482.1"/>
    </source>
</evidence>
<dbReference type="EMBL" id="CAJVPS010000033">
    <property type="protein sequence ID" value="CAG8443482.1"/>
    <property type="molecule type" value="Genomic_DNA"/>
</dbReference>
<evidence type="ECO:0000256" key="11">
    <source>
        <dbReference type="SAM" id="MobiDB-lite"/>
    </source>
</evidence>
<feature type="region of interest" description="Disordered" evidence="11">
    <location>
        <begin position="1"/>
        <end position="73"/>
    </location>
</feature>
<dbReference type="OrthoDB" id="2960936at2759"/>
<comment type="function">
    <text evidence="10">Required for selective autophagic degradation of the nucleus (nucleophagy) as well as for mitophagy which contributes to regulate mitochondrial quantity and quality by eliminating the mitochondria to a basal level to fulfill cellular energy requirements and preventing excess ROS production.</text>
</comment>
<keyword evidence="6" id="KW-0788">Thiol protease</keyword>
<feature type="region of interest" description="Disordered" evidence="11">
    <location>
        <begin position="175"/>
        <end position="198"/>
    </location>
</feature>
<gene>
    <name evidence="13" type="ORF">ALEPTO_LOCUS498</name>
</gene>
<comment type="caution">
    <text evidence="13">The sequence shown here is derived from an EMBL/GenBank/DDBJ whole genome shotgun (WGS) entry which is preliminary data.</text>
</comment>
<feature type="compositionally biased region" description="Acidic residues" evidence="11">
    <location>
        <begin position="428"/>
        <end position="444"/>
    </location>
</feature>
<evidence type="ECO:0000256" key="2">
    <source>
        <dbReference type="ARBA" id="ARBA00022448"/>
    </source>
</evidence>
<keyword evidence="3 10" id="KW-0963">Cytoplasm</keyword>
<evidence type="ECO:0000256" key="9">
    <source>
        <dbReference type="ARBA" id="ARBA00029362"/>
    </source>
</evidence>
<keyword evidence="14" id="KW-1185">Reference proteome</keyword>
<feature type="domain" description="Peptidase C54 catalytic" evidence="12">
    <location>
        <begin position="560"/>
        <end position="832"/>
    </location>
</feature>
<protein>
    <recommendedName>
        <fullName evidence="10">Cysteine protease</fullName>
        <ecNumber evidence="10">3.4.22.-</ecNumber>
    </recommendedName>
</protein>
<dbReference type="GO" id="GO:0005634">
    <property type="term" value="C:nucleus"/>
    <property type="evidence" value="ECO:0007669"/>
    <property type="project" value="UniProtKB-SubCell"/>
</dbReference>
<feature type="region of interest" description="Disordered" evidence="11">
    <location>
        <begin position="510"/>
        <end position="540"/>
    </location>
</feature>
<dbReference type="GO" id="GO:0015031">
    <property type="term" value="P:protein transport"/>
    <property type="evidence" value="ECO:0007669"/>
    <property type="project" value="UniProtKB-KW"/>
</dbReference>
<sequence length="940" mass="106876">MSVQSVSEVTMTPPLSQPTPTIRIYTPPSSPQNVGPDEWDSIDDLSIDSLPAEESSSSSAAQSPFATSPPEEIMKDEFPSINEINDARRNSSTDFIQKMGHWLYNTRVVQYMKSDERARVKSTYSLNPIWMLGIAYIFPEEGGAVNLPKIDRGEQARGGRASSLFNFVFSSSEDDEEYNIETTEKPEPIHNEEDSHQKLNKSRSFTQFFQELSAPHIHLSSNKGKGNSISGSNAVIRQLRSFSLSRKPSSSSLPDKNSMTVSSSQSDSQINRKIRIPTFPFSKKSERTDTTQSAACLSRSNKSISNNSEPNLAMLSSPAHSTRRISLGQNIRRPFSMVSTTTQNSLELSNSAQNDFLQQKTKKPRRKTFGFFSSNREKNFNSSAPSLYPHLETEADYDQKYTGARIKVTRSGDVEDELRRSRYTDPIFPDDDLSYSDTESDTSDNIDNLTKSELVSRNSILKNHVKAMGHETPNQKDINNKKSSSRYDLNKDIDITSDFSRNPNINRKSVLHPEWASKRQSQVGSIGSRRSSKSLPTTPTSLYRPDSFGPLSLNQNQLMDFLLDFQSRIFCCYRKDFPPIEPAFHTQDTGWGCMHRTGQSLLAQAFLWVLLGRDWRIHNSQTDSQKSTYRKILRWFMDGPESEYYYSIHNIARTGVALDKKIGDWFGPTTLAHALKRLSLSHKDCPLVIHVPTDNTIYRNDVISLATGESETELKSNWKPIVTLLPIRLGIEKLNPNYSPNLKELFKLPQFLGIAGGRPCRSLYFVATQDNELLYLDPHFVRPAINLDECMEFPIEDYHSTIVRTMDIAEMDPSMLLGFLYQSKQDFDDFCNCVEREMDMRFPFFTILDTCPAPRPFSRTRSFSDVSSVIENDIEDLKQFVTQVEEEENNDQGVLSVQEDDETNGSKHEVMSEVDLDDDGTEQKFSRRQSFFSDDNYEIL</sequence>
<feature type="compositionally biased region" description="Low complexity" evidence="11">
    <location>
        <begin position="244"/>
        <end position="254"/>
    </location>
</feature>
<feature type="region of interest" description="Disordered" evidence="11">
    <location>
        <begin position="420"/>
        <end position="450"/>
    </location>
</feature>
<dbReference type="GO" id="GO:0016485">
    <property type="term" value="P:protein processing"/>
    <property type="evidence" value="ECO:0007669"/>
    <property type="project" value="TreeGrafter"/>
</dbReference>
<feature type="compositionally biased region" description="Basic and acidic residues" evidence="11">
    <location>
        <begin position="182"/>
        <end position="197"/>
    </location>
</feature>
<dbReference type="AlphaFoldDB" id="A0A9N8VAP1"/>
<feature type="region of interest" description="Disordered" evidence="11">
    <location>
        <begin position="888"/>
        <end position="927"/>
    </location>
</feature>
<feature type="region of interest" description="Disordered" evidence="11">
    <location>
        <begin position="244"/>
        <end position="321"/>
    </location>
</feature>
<feature type="compositionally biased region" description="Acidic residues" evidence="11">
    <location>
        <begin position="37"/>
        <end position="46"/>
    </location>
</feature>
<dbReference type="PANTHER" id="PTHR22624:SF49">
    <property type="entry name" value="CYSTEINE PROTEASE"/>
    <property type="match status" value="1"/>
</dbReference>
<feature type="compositionally biased region" description="Low complexity" evidence="11">
    <location>
        <begin position="47"/>
        <end position="70"/>
    </location>
</feature>
<evidence type="ECO:0000256" key="8">
    <source>
        <dbReference type="ARBA" id="ARBA00023006"/>
    </source>
</evidence>
<dbReference type="InterPro" id="IPR046792">
    <property type="entry name" value="Peptidase_C54_cat"/>
</dbReference>
<dbReference type="InterPro" id="IPR038765">
    <property type="entry name" value="Papain-like_cys_pep_sf"/>
</dbReference>
<feature type="compositionally biased region" description="Polar residues" evidence="11">
    <location>
        <begin position="290"/>
        <end position="310"/>
    </location>
</feature>
<reference evidence="13" key="1">
    <citation type="submission" date="2021-06" db="EMBL/GenBank/DDBJ databases">
        <authorList>
            <person name="Kallberg Y."/>
            <person name="Tangrot J."/>
            <person name="Rosling A."/>
        </authorList>
    </citation>
    <scope>NUCLEOTIDE SEQUENCE</scope>
    <source>
        <strain evidence="13">FL130A</strain>
    </source>
</reference>
<keyword evidence="10" id="KW-0539">Nucleus</keyword>
<dbReference type="GO" id="GO:0000045">
    <property type="term" value="P:autophagosome assembly"/>
    <property type="evidence" value="ECO:0007669"/>
    <property type="project" value="TreeGrafter"/>
</dbReference>
<dbReference type="EC" id="3.4.22.-" evidence="10"/>
<evidence type="ECO:0000259" key="12">
    <source>
        <dbReference type="Pfam" id="PF03416"/>
    </source>
</evidence>
<evidence type="ECO:0000256" key="4">
    <source>
        <dbReference type="ARBA" id="ARBA00022670"/>
    </source>
</evidence>
<dbReference type="GO" id="GO:0035973">
    <property type="term" value="P:aggrephagy"/>
    <property type="evidence" value="ECO:0007669"/>
    <property type="project" value="TreeGrafter"/>
</dbReference>
<comment type="subcellular location">
    <subcellularLocation>
        <location evidence="10">Nucleus</location>
    </subcellularLocation>
    <subcellularLocation>
        <location evidence="10">Cytoplasm</location>
    </subcellularLocation>
</comment>
<keyword evidence="5 10" id="KW-0378">Hydrolase</keyword>
<dbReference type="GO" id="GO:0034727">
    <property type="term" value="P:piecemeal microautophagy of the nucleus"/>
    <property type="evidence" value="ECO:0007669"/>
    <property type="project" value="TreeGrafter"/>
</dbReference>
<dbReference type="GO" id="GO:0004197">
    <property type="term" value="F:cysteine-type endopeptidase activity"/>
    <property type="evidence" value="ECO:0007669"/>
    <property type="project" value="TreeGrafter"/>
</dbReference>
<keyword evidence="4 10" id="KW-0645">Protease</keyword>
<keyword evidence="7" id="KW-0653">Protein transport</keyword>
<name>A0A9N8VAP1_9GLOM</name>
<evidence type="ECO:0000313" key="14">
    <source>
        <dbReference type="Proteomes" id="UP000789508"/>
    </source>
</evidence>
<evidence type="ECO:0000256" key="6">
    <source>
        <dbReference type="ARBA" id="ARBA00022807"/>
    </source>
</evidence>
<dbReference type="GO" id="GO:0005737">
    <property type="term" value="C:cytoplasm"/>
    <property type="evidence" value="ECO:0007669"/>
    <property type="project" value="UniProtKB-SubCell"/>
</dbReference>
<organism evidence="13 14">
    <name type="scientific">Ambispora leptoticha</name>
    <dbReference type="NCBI Taxonomy" id="144679"/>
    <lineage>
        <taxon>Eukaryota</taxon>
        <taxon>Fungi</taxon>
        <taxon>Fungi incertae sedis</taxon>
        <taxon>Mucoromycota</taxon>
        <taxon>Glomeromycotina</taxon>
        <taxon>Glomeromycetes</taxon>
        <taxon>Archaeosporales</taxon>
        <taxon>Ambisporaceae</taxon>
        <taxon>Ambispora</taxon>
    </lineage>
</organism>
<keyword evidence="8" id="KW-0072">Autophagy</keyword>
<dbReference type="InterPro" id="IPR005078">
    <property type="entry name" value="Peptidase_C54"/>
</dbReference>